<feature type="compositionally biased region" description="Low complexity" evidence="1">
    <location>
        <begin position="119"/>
        <end position="128"/>
    </location>
</feature>
<dbReference type="GO" id="GO:0005681">
    <property type="term" value="C:spliceosomal complex"/>
    <property type="evidence" value="ECO:0007669"/>
    <property type="project" value="TreeGrafter"/>
</dbReference>
<evidence type="ECO:0000313" key="3">
    <source>
        <dbReference type="Proteomes" id="UP000821866"/>
    </source>
</evidence>
<feature type="compositionally biased region" description="Basic and acidic residues" evidence="1">
    <location>
        <begin position="158"/>
        <end position="173"/>
    </location>
</feature>
<accession>A0A9J6EZL0</accession>
<protein>
    <submittedName>
        <fullName evidence="2">Uncharacterized protein</fullName>
    </submittedName>
</protein>
<dbReference type="VEuPathDB" id="VectorBase:LOC119182227"/>
<organism evidence="2 3">
    <name type="scientific">Rhipicephalus microplus</name>
    <name type="common">Cattle tick</name>
    <name type="synonym">Boophilus microplus</name>
    <dbReference type="NCBI Taxonomy" id="6941"/>
    <lineage>
        <taxon>Eukaryota</taxon>
        <taxon>Metazoa</taxon>
        <taxon>Ecdysozoa</taxon>
        <taxon>Arthropoda</taxon>
        <taxon>Chelicerata</taxon>
        <taxon>Arachnida</taxon>
        <taxon>Acari</taxon>
        <taxon>Parasitiformes</taxon>
        <taxon>Ixodida</taxon>
        <taxon>Ixodoidea</taxon>
        <taxon>Ixodidae</taxon>
        <taxon>Rhipicephalinae</taxon>
        <taxon>Rhipicephalus</taxon>
        <taxon>Boophilus</taxon>
    </lineage>
</organism>
<gene>
    <name evidence="2" type="ORF">HPB51_009214</name>
</gene>
<dbReference type="PANTHER" id="PTHR21737:SF4">
    <property type="entry name" value="SPLICING FACTOR CACTIN"/>
    <property type="match status" value="1"/>
</dbReference>
<feature type="compositionally biased region" description="Basic residues" evidence="1">
    <location>
        <begin position="108"/>
        <end position="118"/>
    </location>
</feature>
<name>A0A9J6EZL0_RHIMP</name>
<evidence type="ECO:0000313" key="2">
    <source>
        <dbReference type="EMBL" id="KAH8039958.1"/>
    </source>
</evidence>
<dbReference type="Proteomes" id="UP000821866">
    <property type="component" value="Chromosome 1"/>
</dbReference>
<sequence>MLRSAPANDSRFIYIRRNVNCCAYLKLVERLVTITHHLLVEEIESAPLRWAVSLISRRAFGLLVLCVEGRKDRLTLRYLSETSRSPTPPKKSKDKKRSRRSRSDERRSRKHKDRRRRSSGSSTSSPSSSREDKSRTNTVLPLIEELEKERQRLKIEKRKAKEAMKATETPEQKRLRRLAKKEAKERKRKAEMGWDEEYLGYTNTDNPFGDANLLKSFKWEKKYEREGTQERL</sequence>
<dbReference type="EMBL" id="JABSTU010000001">
    <property type="protein sequence ID" value="KAH8039958.1"/>
    <property type="molecule type" value="Genomic_DNA"/>
</dbReference>
<dbReference type="GO" id="GO:0005737">
    <property type="term" value="C:cytoplasm"/>
    <property type="evidence" value="ECO:0007669"/>
    <property type="project" value="TreeGrafter"/>
</dbReference>
<proteinExistence type="predicted"/>
<evidence type="ECO:0000256" key="1">
    <source>
        <dbReference type="SAM" id="MobiDB-lite"/>
    </source>
</evidence>
<keyword evidence="3" id="KW-1185">Reference proteome</keyword>
<reference evidence="2" key="2">
    <citation type="submission" date="2021-09" db="EMBL/GenBank/DDBJ databases">
        <authorList>
            <person name="Jia N."/>
            <person name="Wang J."/>
            <person name="Shi W."/>
            <person name="Du L."/>
            <person name="Sun Y."/>
            <person name="Zhan W."/>
            <person name="Jiang J."/>
            <person name="Wang Q."/>
            <person name="Zhang B."/>
            <person name="Ji P."/>
            <person name="Sakyi L.B."/>
            <person name="Cui X."/>
            <person name="Yuan T."/>
            <person name="Jiang B."/>
            <person name="Yang W."/>
            <person name="Lam T.T.-Y."/>
            <person name="Chang Q."/>
            <person name="Ding S."/>
            <person name="Wang X."/>
            <person name="Zhu J."/>
            <person name="Ruan X."/>
            <person name="Zhao L."/>
            <person name="Wei J."/>
            <person name="Que T."/>
            <person name="Du C."/>
            <person name="Cheng J."/>
            <person name="Dai P."/>
            <person name="Han X."/>
            <person name="Huang E."/>
            <person name="Gao Y."/>
            <person name="Liu J."/>
            <person name="Shao H."/>
            <person name="Ye R."/>
            <person name="Li L."/>
            <person name="Wei W."/>
            <person name="Wang X."/>
            <person name="Wang C."/>
            <person name="Huo Q."/>
            <person name="Li W."/>
            <person name="Guo W."/>
            <person name="Chen H."/>
            <person name="Chen S."/>
            <person name="Zhou L."/>
            <person name="Zhou L."/>
            <person name="Ni X."/>
            <person name="Tian J."/>
            <person name="Zhou Y."/>
            <person name="Sheng Y."/>
            <person name="Liu T."/>
            <person name="Pan Y."/>
            <person name="Xia L."/>
            <person name="Li J."/>
            <person name="Zhao F."/>
            <person name="Cao W."/>
        </authorList>
    </citation>
    <scope>NUCLEOTIDE SEQUENCE</scope>
    <source>
        <strain evidence="2">Rmic-2018</strain>
        <tissue evidence="2">Larvae</tissue>
    </source>
</reference>
<feature type="compositionally biased region" description="Basic and acidic residues" evidence="1">
    <location>
        <begin position="180"/>
        <end position="190"/>
    </location>
</feature>
<feature type="region of interest" description="Disordered" evidence="1">
    <location>
        <begin position="158"/>
        <end position="190"/>
    </location>
</feature>
<dbReference type="PANTHER" id="PTHR21737">
    <property type="entry name" value="POLYGLUTAMINE BINDING PROTEIN 1/MARVEL MEMBRANE-ASSOCIATING DOMAIN CONTAINING 3"/>
    <property type="match status" value="1"/>
</dbReference>
<feature type="compositionally biased region" description="Basic residues" evidence="1">
    <location>
        <begin position="90"/>
        <end position="100"/>
    </location>
</feature>
<feature type="region of interest" description="Disordered" evidence="1">
    <location>
        <begin position="79"/>
        <end position="143"/>
    </location>
</feature>
<comment type="caution">
    <text evidence="2">The sequence shown here is derived from an EMBL/GenBank/DDBJ whole genome shotgun (WGS) entry which is preliminary data.</text>
</comment>
<reference evidence="2" key="1">
    <citation type="journal article" date="2020" name="Cell">
        <title>Large-Scale Comparative Analyses of Tick Genomes Elucidate Their Genetic Diversity and Vector Capacities.</title>
        <authorList>
            <consortium name="Tick Genome and Microbiome Consortium (TIGMIC)"/>
            <person name="Jia N."/>
            <person name="Wang J."/>
            <person name="Shi W."/>
            <person name="Du L."/>
            <person name="Sun Y."/>
            <person name="Zhan W."/>
            <person name="Jiang J.F."/>
            <person name="Wang Q."/>
            <person name="Zhang B."/>
            <person name="Ji P."/>
            <person name="Bell-Sakyi L."/>
            <person name="Cui X.M."/>
            <person name="Yuan T.T."/>
            <person name="Jiang B.G."/>
            <person name="Yang W.F."/>
            <person name="Lam T.T."/>
            <person name="Chang Q.C."/>
            <person name="Ding S.J."/>
            <person name="Wang X.J."/>
            <person name="Zhu J.G."/>
            <person name="Ruan X.D."/>
            <person name="Zhao L."/>
            <person name="Wei J.T."/>
            <person name="Ye R.Z."/>
            <person name="Que T.C."/>
            <person name="Du C.H."/>
            <person name="Zhou Y.H."/>
            <person name="Cheng J.X."/>
            <person name="Dai P.F."/>
            <person name="Guo W.B."/>
            <person name="Han X.H."/>
            <person name="Huang E.J."/>
            <person name="Li L.F."/>
            <person name="Wei W."/>
            <person name="Gao Y.C."/>
            <person name="Liu J.Z."/>
            <person name="Shao H.Z."/>
            <person name="Wang X."/>
            <person name="Wang C.C."/>
            <person name="Yang T.C."/>
            <person name="Huo Q.B."/>
            <person name="Li W."/>
            <person name="Chen H.Y."/>
            <person name="Chen S.E."/>
            <person name="Zhou L.G."/>
            <person name="Ni X.B."/>
            <person name="Tian J.H."/>
            <person name="Sheng Y."/>
            <person name="Liu T."/>
            <person name="Pan Y.S."/>
            <person name="Xia L.Y."/>
            <person name="Li J."/>
            <person name="Zhao F."/>
            <person name="Cao W.C."/>
        </authorList>
    </citation>
    <scope>NUCLEOTIDE SEQUENCE</scope>
    <source>
        <strain evidence="2">Rmic-2018</strain>
    </source>
</reference>
<dbReference type="AlphaFoldDB" id="A0A9J6EZL0"/>
<dbReference type="GO" id="GO:0045292">
    <property type="term" value="P:mRNA cis splicing, via spliceosome"/>
    <property type="evidence" value="ECO:0007669"/>
    <property type="project" value="TreeGrafter"/>
</dbReference>